<reference evidence="3" key="2">
    <citation type="journal article" date="2021" name="Genome Biol. Evol.">
        <title>Developing a high-quality reference genome for a parasitic bivalve with doubly uniparental inheritance (Bivalvia: Unionida).</title>
        <authorList>
            <person name="Smith C.H."/>
        </authorList>
    </citation>
    <scope>NUCLEOTIDE SEQUENCE</scope>
    <source>
        <strain evidence="3">CHS0354</strain>
        <tissue evidence="3">Mantle</tissue>
    </source>
</reference>
<gene>
    <name evidence="3" type="ORF">CHS0354_027704</name>
</gene>
<reference evidence="3" key="3">
    <citation type="submission" date="2023-05" db="EMBL/GenBank/DDBJ databases">
        <authorList>
            <person name="Smith C.H."/>
        </authorList>
    </citation>
    <scope>NUCLEOTIDE SEQUENCE</scope>
    <source>
        <strain evidence="3">CHS0354</strain>
        <tissue evidence="3">Mantle</tissue>
    </source>
</reference>
<dbReference type="Proteomes" id="UP001195483">
    <property type="component" value="Unassembled WGS sequence"/>
</dbReference>
<accession>A0AAE0RMN9</accession>
<dbReference type="AlphaFoldDB" id="A0AAE0RMN9"/>
<name>A0AAE0RMN9_9BIVA</name>
<keyword evidence="2" id="KW-1133">Transmembrane helix</keyword>
<reference evidence="3" key="1">
    <citation type="journal article" date="2021" name="Genome Biol. Evol.">
        <title>A High-Quality Reference Genome for a Parasitic Bivalve with Doubly Uniparental Inheritance (Bivalvia: Unionida).</title>
        <authorList>
            <person name="Smith C.H."/>
        </authorList>
    </citation>
    <scope>NUCLEOTIDE SEQUENCE</scope>
    <source>
        <strain evidence="3">CHS0354</strain>
    </source>
</reference>
<organism evidence="3 4">
    <name type="scientific">Potamilus streckersoni</name>
    <dbReference type="NCBI Taxonomy" id="2493646"/>
    <lineage>
        <taxon>Eukaryota</taxon>
        <taxon>Metazoa</taxon>
        <taxon>Spiralia</taxon>
        <taxon>Lophotrochozoa</taxon>
        <taxon>Mollusca</taxon>
        <taxon>Bivalvia</taxon>
        <taxon>Autobranchia</taxon>
        <taxon>Heteroconchia</taxon>
        <taxon>Palaeoheterodonta</taxon>
        <taxon>Unionida</taxon>
        <taxon>Unionoidea</taxon>
        <taxon>Unionidae</taxon>
        <taxon>Ambleminae</taxon>
        <taxon>Lampsilini</taxon>
        <taxon>Potamilus</taxon>
    </lineage>
</organism>
<feature type="compositionally biased region" description="Basic and acidic residues" evidence="1">
    <location>
        <begin position="138"/>
        <end position="154"/>
    </location>
</feature>
<keyword evidence="2" id="KW-0812">Transmembrane</keyword>
<keyword evidence="2" id="KW-0472">Membrane</keyword>
<evidence type="ECO:0000313" key="4">
    <source>
        <dbReference type="Proteomes" id="UP001195483"/>
    </source>
</evidence>
<keyword evidence="4" id="KW-1185">Reference proteome</keyword>
<evidence type="ECO:0000256" key="2">
    <source>
        <dbReference type="SAM" id="Phobius"/>
    </source>
</evidence>
<sequence length="154" mass="17173">MFLSNHKSLWLETNITLGMKLFLILSLLALCDAWFWNRRHLPFKRGNLAGKGLEQGSPAGPLKAIVGEIDDLRHDIATLTGRVDELESNFEELVSAIEEQENGYESLEPTAEPSSPGTSDQGSVPSDETAVRALLQRLESRLKEKQSEQKKQVN</sequence>
<protein>
    <submittedName>
        <fullName evidence="3">Uncharacterized protein</fullName>
    </submittedName>
</protein>
<comment type="caution">
    <text evidence="3">The sequence shown here is derived from an EMBL/GenBank/DDBJ whole genome shotgun (WGS) entry which is preliminary data.</text>
</comment>
<dbReference type="EMBL" id="JAEAOA010001674">
    <property type="protein sequence ID" value="KAK3576262.1"/>
    <property type="molecule type" value="Genomic_DNA"/>
</dbReference>
<feature type="transmembrane region" description="Helical" evidence="2">
    <location>
        <begin position="15"/>
        <end position="36"/>
    </location>
</feature>
<feature type="compositionally biased region" description="Polar residues" evidence="1">
    <location>
        <begin position="112"/>
        <end position="126"/>
    </location>
</feature>
<feature type="region of interest" description="Disordered" evidence="1">
    <location>
        <begin position="100"/>
        <end position="154"/>
    </location>
</feature>
<evidence type="ECO:0000313" key="3">
    <source>
        <dbReference type="EMBL" id="KAK3576262.1"/>
    </source>
</evidence>
<proteinExistence type="predicted"/>
<evidence type="ECO:0000256" key="1">
    <source>
        <dbReference type="SAM" id="MobiDB-lite"/>
    </source>
</evidence>